<dbReference type="eggNOG" id="COG0577">
    <property type="taxonomic scope" value="Bacteria"/>
</dbReference>
<dbReference type="STRING" id="585529.HMPREF0291_10453"/>
<feature type="transmembrane region" description="Helical" evidence="7">
    <location>
        <begin position="303"/>
        <end position="321"/>
    </location>
</feature>
<reference evidence="9" key="1">
    <citation type="submission" date="2010-06" db="EMBL/GenBank/DDBJ databases">
        <authorList>
            <person name="Muzny D."/>
            <person name="Qin X."/>
            <person name="Buhay C."/>
            <person name="Dugan-Rocha S."/>
            <person name="Ding Y."/>
            <person name="Chen G."/>
            <person name="Hawes A."/>
            <person name="Holder M."/>
            <person name="Jhangiani S."/>
            <person name="Johnson A."/>
            <person name="Khan Z."/>
            <person name="Li Z."/>
            <person name="Liu W."/>
            <person name="Liu X."/>
            <person name="Perez L."/>
            <person name="Shen H."/>
            <person name="Wang Q."/>
            <person name="Watt J."/>
            <person name="Xi L."/>
            <person name="Xin Y."/>
            <person name="Zhou J."/>
            <person name="Deng J."/>
            <person name="Jiang H."/>
            <person name="Liu Y."/>
            <person name="Qu J."/>
            <person name="Song X.-Z."/>
            <person name="Zhang L."/>
            <person name="Villasana D."/>
            <person name="Johnson A."/>
            <person name="Liu J."/>
            <person name="Liyanage D."/>
            <person name="Lorensuhewa L."/>
            <person name="Robinson T."/>
            <person name="Song A."/>
            <person name="Song B.-B."/>
            <person name="Dinh H."/>
            <person name="Thornton R."/>
            <person name="Coyle M."/>
            <person name="Francisco L."/>
            <person name="Jackson L."/>
            <person name="Javaid M."/>
            <person name="Korchina V."/>
            <person name="Kovar C."/>
            <person name="Mata R."/>
            <person name="Mathew T."/>
            <person name="Ngo R."/>
            <person name="Nguyen L."/>
            <person name="Nguyen N."/>
            <person name="Okwuonu G."/>
            <person name="Ongeri F."/>
            <person name="Pham C."/>
            <person name="Simmons D."/>
            <person name="Wilczek-Boney K."/>
            <person name="Hale W."/>
            <person name="Jakkamsetti A."/>
            <person name="Pham P."/>
            <person name="Ruth R."/>
            <person name="San Lucas F."/>
            <person name="Warren J."/>
            <person name="Zhang J."/>
            <person name="Zhao Z."/>
            <person name="Zhou C."/>
            <person name="Zhu D."/>
            <person name="Lee S."/>
            <person name="Bess C."/>
            <person name="Blankenburg K."/>
            <person name="Forbes L."/>
            <person name="Fu Q."/>
            <person name="Gubbala S."/>
            <person name="Hirani K."/>
            <person name="Jayaseelan J.C."/>
            <person name="Lara F."/>
            <person name="Munidasa M."/>
            <person name="Palculict T."/>
            <person name="Patil S."/>
            <person name="Pu L.-L."/>
            <person name="Saada N."/>
            <person name="Tang L."/>
            <person name="Weissenberger G."/>
            <person name="Zhu Y."/>
            <person name="Hemphill L."/>
            <person name="Shang Y."/>
            <person name="Youmans B."/>
            <person name="Ayvaz T."/>
            <person name="Ross M."/>
            <person name="Santibanez J."/>
            <person name="Aqrawi P."/>
            <person name="Gross S."/>
            <person name="Joshi V."/>
            <person name="Fowler G."/>
            <person name="Nazareth L."/>
            <person name="Reid J."/>
            <person name="Worley K."/>
            <person name="Petrosino J."/>
            <person name="Highlander S."/>
            <person name="Gibbs R."/>
        </authorList>
    </citation>
    <scope>NUCLEOTIDE SEQUENCE [LARGE SCALE GENOMIC DNA]</scope>
    <source>
        <strain evidence="9">ATCC 33030</strain>
    </source>
</reference>
<dbReference type="InterPro" id="IPR003838">
    <property type="entry name" value="ABC3_permease_C"/>
</dbReference>
<comment type="caution">
    <text evidence="9">The sequence shown here is derived from an EMBL/GenBank/DDBJ whole genome shotgun (WGS) entry which is preliminary data.</text>
</comment>
<keyword evidence="10" id="KW-1185">Reference proteome</keyword>
<feature type="domain" description="ABC3 transporter permease C-terminal" evidence="8">
    <location>
        <begin position="85"/>
        <end position="201"/>
    </location>
</feature>
<evidence type="ECO:0000256" key="6">
    <source>
        <dbReference type="SAM" id="MobiDB-lite"/>
    </source>
</evidence>
<evidence type="ECO:0000256" key="5">
    <source>
        <dbReference type="ARBA" id="ARBA00023136"/>
    </source>
</evidence>
<dbReference type="Proteomes" id="UP000004208">
    <property type="component" value="Unassembled WGS sequence"/>
</dbReference>
<dbReference type="GO" id="GO:0005886">
    <property type="term" value="C:plasma membrane"/>
    <property type="evidence" value="ECO:0007669"/>
    <property type="project" value="UniProtKB-SubCell"/>
</dbReference>
<dbReference type="Pfam" id="PF02687">
    <property type="entry name" value="FtsX"/>
    <property type="match status" value="1"/>
</dbReference>
<feature type="region of interest" description="Disordered" evidence="6">
    <location>
        <begin position="1"/>
        <end position="21"/>
    </location>
</feature>
<dbReference type="RefSeq" id="WP_005287298.1">
    <property type="nucleotide sequence ID" value="NZ_CM000961.1"/>
</dbReference>
<evidence type="ECO:0000256" key="1">
    <source>
        <dbReference type="ARBA" id="ARBA00004651"/>
    </source>
</evidence>
<feature type="transmembrane region" description="Helical" evidence="7">
    <location>
        <begin position="27"/>
        <end position="54"/>
    </location>
</feature>
<dbReference type="EMBL" id="ACLJ02000001">
    <property type="protein sequence ID" value="EFK55195.1"/>
    <property type="molecule type" value="Genomic_DNA"/>
</dbReference>
<keyword evidence="5 7" id="KW-0472">Membrane</keyword>
<keyword evidence="3 7" id="KW-0812">Transmembrane</keyword>
<comment type="subcellular location">
    <subcellularLocation>
        <location evidence="1">Cell membrane</location>
        <topology evidence="1">Multi-pass membrane protein</topology>
    </subcellularLocation>
</comment>
<dbReference type="HOGENOM" id="CLU_019122_1_0_11"/>
<evidence type="ECO:0000313" key="9">
    <source>
        <dbReference type="EMBL" id="EFK55195.1"/>
    </source>
</evidence>
<gene>
    <name evidence="9" type="ORF">HMPREF0291_10453</name>
</gene>
<organism evidence="9 10">
    <name type="scientific">Corynebacterium genitalium ATCC 33030</name>
    <dbReference type="NCBI Taxonomy" id="585529"/>
    <lineage>
        <taxon>Bacteria</taxon>
        <taxon>Bacillati</taxon>
        <taxon>Actinomycetota</taxon>
        <taxon>Actinomycetes</taxon>
        <taxon>Mycobacteriales</taxon>
        <taxon>Corynebacteriaceae</taxon>
        <taxon>Corynebacterium</taxon>
    </lineage>
</organism>
<feature type="transmembrane region" description="Helical" evidence="7">
    <location>
        <begin position="172"/>
        <end position="196"/>
    </location>
</feature>
<proteinExistence type="predicted"/>
<feature type="transmembrane region" description="Helical" evidence="7">
    <location>
        <begin position="246"/>
        <end position="270"/>
    </location>
</feature>
<feature type="transmembrane region" description="Helical" evidence="7">
    <location>
        <begin position="134"/>
        <end position="152"/>
    </location>
</feature>
<name>D7WBG4_9CORY</name>
<evidence type="ECO:0000256" key="2">
    <source>
        <dbReference type="ARBA" id="ARBA00022475"/>
    </source>
</evidence>
<feature type="transmembrane region" description="Helical" evidence="7">
    <location>
        <begin position="397"/>
        <end position="420"/>
    </location>
</feature>
<keyword evidence="4 7" id="KW-1133">Transmembrane helix</keyword>
<feature type="transmembrane region" description="Helical" evidence="7">
    <location>
        <begin position="426"/>
        <end position="446"/>
    </location>
</feature>
<evidence type="ECO:0000256" key="3">
    <source>
        <dbReference type="ARBA" id="ARBA00022692"/>
    </source>
</evidence>
<evidence type="ECO:0000259" key="8">
    <source>
        <dbReference type="Pfam" id="PF02687"/>
    </source>
</evidence>
<protein>
    <recommendedName>
        <fullName evidence="8">ABC3 transporter permease C-terminal domain-containing protein</fullName>
    </recommendedName>
</protein>
<feature type="transmembrane region" description="Helical" evidence="7">
    <location>
        <begin position="217"/>
        <end position="234"/>
    </location>
</feature>
<dbReference type="AlphaFoldDB" id="D7WBG4"/>
<evidence type="ECO:0000256" key="7">
    <source>
        <dbReference type="SAM" id="Phobius"/>
    </source>
</evidence>
<feature type="transmembrane region" description="Helical" evidence="7">
    <location>
        <begin position="79"/>
        <end position="99"/>
    </location>
</feature>
<evidence type="ECO:0000256" key="4">
    <source>
        <dbReference type="ARBA" id="ARBA00022989"/>
    </source>
</evidence>
<dbReference type="OrthoDB" id="5118998at2"/>
<evidence type="ECO:0000313" key="10">
    <source>
        <dbReference type="Proteomes" id="UP000004208"/>
    </source>
</evidence>
<sequence length="463" mass="49240">MSATTLMKAARSQSRDARAQRNSGERWVGALSLAAFTLSTWMLLTLAGGTWMFFERHRNPHAEIAAGAEEFGTPFSSSYVFLALFAGILLLPTLLGLLTQAARTNLGGREEQLAALRLIGATARQVRGMMTLDALRQAAVGLVLGTALYLATVPAWSLLTLQKKRIGTWEMFTWWLVPAVWLLVLVLAAGSVWLALRRVAITPLGVARKVPPKGQSVVVLVLSVIAAIALYRVLSRLSITPGSDALEFAMVLMIVGFILVINGVIAVGMIQLISRLSYGMPGAANYVATRRVGRGVRTTWKRVTALFFVSLIAGVGSWAASVPVLEVDPATAMMTTDISTGLAITAVFGAVLLAASTLLTQSLSVVEQKQLTQALYFIGAPTSFHTRTAVREVGVPMLLAMVMGFCMGALMGSIVVVVYADVGKHLALFAALILLAFLGCVAAVAATGPLRTKVLAETGRLND</sequence>
<keyword evidence="2" id="KW-1003">Cell membrane</keyword>
<feature type="transmembrane region" description="Helical" evidence="7">
    <location>
        <begin position="341"/>
        <end position="360"/>
    </location>
</feature>
<accession>D7WBG4</accession>